<sequence length="356" mass="38593">MEQHPIPQNVSSYQFKLVGDMTLKQFFELAGGLLVALIFYSSPLIGIIKWPFVVVSALLGAGMAFVPLEERPLERWIFAFFRAIYSPTEFFWKKTASTAKVFQDEVVGAPPASTSSEQEAALKAYLTTTRQSSPLAKLETAEQGFMTTLSGIFAGLKGQVPAPAAVSPPPVEKKKEMDVPFAAPVKIVQQGMTHLVVEEKAKEAPIVKATTQSVAPIIAGEEIVSTKQAIFSVDAAPPNPPTTPNVVVGQVVDEGRRIIEGAIMEIRDEAGRPVRALRSNKVGHFIIVTPLDSGRYEIATEKDGYQFSPVSFEAAGTLIPPILVEGRKLEPGFPNVESGTVPRPTNQFYTQPIAQT</sequence>
<evidence type="ECO:0000256" key="1">
    <source>
        <dbReference type="SAM" id="Phobius"/>
    </source>
</evidence>
<dbReference type="InterPro" id="IPR013783">
    <property type="entry name" value="Ig-like_fold"/>
</dbReference>
<feature type="transmembrane region" description="Helical" evidence="1">
    <location>
        <begin position="21"/>
        <end position="41"/>
    </location>
</feature>
<dbReference type="Gene3D" id="2.60.40.10">
    <property type="entry name" value="Immunoglobulins"/>
    <property type="match status" value="1"/>
</dbReference>
<evidence type="ECO:0008006" key="4">
    <source>
        <dbReference type="Google" id="ProtNLM"/>
    </source>
</evidence>
<gene>
    <name evidence="2" type="ORF">UW47_C0004G0044</name>
</gene>
<reference evidence="2 3" key="1">
    <citation type="journal article" date="2015" name="Nature">
        <title>rRNA introns, odd ribosomes, and small enigmatic genomes across a large radiation of phyla.</title>
        <authorList>
            <person name="Brown C.T."/>
            <person name="Hug L.A."/>
            <person name="Thomas B.C."/>
            <person name="Sharon I."/>
            <person name="Castelle C.J."/>
            <person name="Singh A."/>
            <person name="Wilkins M.J."/>
            <person name="Williams K.H."/>
            <person name="Banfield J.F."/>
        </authorList>
    </citation>
    <scope>NUCLEOTIDE SEQUENCE [LARGE SCALE GENOMIC DNA]</scope>
</reference>
<dbReference type="EMBL" id="LCIL01000004">
    <property type="protein sequence ID" value="KKT54637.1"/>
    <property type="molecule type" value="Genomic_DNA"/>
</dbReference>
<keyword evidence="1" id="KW-0812">Transmembrane</keyword>
<protein>
    <recommendedName>
        <fullName evidence="4">PrgI family protein</fullName>
    </recommendedName>
</protein>
<dbReference type="SUPFAM" id="SSF49478">
    <property type="entry name" value="Cna protein B-type domain"/>
    <property type="match status" value="1"/>
</dbReference>
<keyword evidence="1" id="KW-0472">Membrane</keyword>
<dbReference type="AlphaFoldDB" id="A0A837I9P3"/>
<dbReference type="Proteomes" id="UP000034525">
    <property type="component" value="Unassembled WGS sequence"/>
</dbReference>
<accession>A0A837I9P3</accession>
<evidence type="ECO:0000313" key="2">
    <source>
        <dbReference type="EMBL" id="KKT54637.1"/>
    </source>
</evidence>
<name>A0A837I9P3_9BACT</name>
<evidence type="ECO:0000313" key="3">
    <source>
        <dbReference type="Proteomes" id="UP000034525"/>
    </source>
</evidence>
<organism evidence="2 3">
    <name type="scientific">Candidatus Woesebacteria bacterium GW2011_GWA1_44_23</name>
    <dbReference type="NCBI Taxonomy" id="1618558"/>
    <lineage>
        <taxon>Bacteria</taxon>
        <taxon>Candidatus Woeseibacteriota</taxon>
    </lineage>
</organism>
<comment type="caution">
    <text evidence="2">The sequence shown here is derived from an EMBL/GenBank/DDBJ whole genome shotgun (WGS) entry which is preliminary data.</text>
</comment>
<feature type="transmembrane region" description="Helical" evidence="1">
    <location>
        <begin position="47"/>
        <end position="68"/>
    </location>
</feature>
<keyword evidence="1" id="KW-1133">Transmembrane helix</keyword>
<proteinExistence type="predicted"/>